<proteinExistence type="predicted"/>
<gene>
    <name evidence="1" type="ORF">AK812_SmicGene2370</name>
</gene>
<dbReference type="AlphaFoldDB" id="A0A1Q9F1S8"/>
<evidence type="ECO:0000313" key="2">
    <source>
        <dbReference type="Proteomes" id="UP000186817"/>
    </source>
</evidence>
<sequence>MLAGLLATMRVSGGLQSCSLLEPDELVCMWWAKDWRLSSRYIWPAENENPIQPASRDFSALMASSTDEKPAETSDTSQDLQARIAAKLGESQGETRRLILFDGQCRLCLGFVAVVVSRDSGDRFRFAPLQSKLGQEILVWKEQPKDLDSVVLLRNWEAFTHSDAALEVIGELDGVISGLWGLKVIPRIIRDWGYGLVAKTRFMLLGHTSVDQVADDLVKARLVDTWEPDASKGEHVCRS</sequence>
<dbReference type="GO" id="GO:0015035">
    <property type="term" value="F:protein-disulfide reductase activity"/>
    <property type="evidence" value="ECO:0007669"/>
    <property type="project" value="InterPro"/>
</dbReference>
<dbReference type="PANTHER" id="PTHR33639">
    <property type="entry name" value="THIOL-DISULFIDE OXIDOREDUCTASE DCC"/>
    <property type="match status" value="1"/>
</dbReference>
<dbReference type="OrthoDB" id="410458at2759"/>
<comment type="caution">
    <text evidence="1">The sequence shown here is derived from an EMBL/GenBank/DDBJ whole genome shotgun (WGS) entry which is preliminary data.</text>
</comment>
<dbReference type="PANTHER" id="PTHR33639:SF2">
    <property type="entry name" value="DUF393 DOMAIN-CONTAINING PROTEIN"/>
    <property type="match status" value="1"/>
</dbReference>
<name>A0A1Q9F1S8_SYMMI</name>
<evidence type="ECO:0000313" key="1">
    <source>
        <dbReference type="EMBL" id="OLQ13599.1"/>
    </source>
</evidence>
<dbReference type="Proteomes" id="UP000186817">
    <property type="component" value="Unassembled WGS sequence"/>
</dbReference>
<dbReference type="EMBL" id="LSRX01000026">
    <property type="protein sequence ID" value="OLQ13599.1"/>
    <property type="molecule type" value="Genomic_DNA"/>
</dbReference>
<dbReference type="InterPro" id="IPR007263">
    <property type="entry name" value="DCC1-like"/>
</dbReference>
<organism evidence="1 2">
    <name type="scientific">Symbiodinium microadriaticum</name>
    <name type="common">Dinoflagellate</name>
    <name type="synonym">Zooxanthella microadriatica</name>
    <dbReference type="NCBI Taxonomy" id="2951"/>
    <lineage>
        <taxon>Eukaryota</taxon>
        <taxon>Sar</taxon>
        <taxon>Alveolata</taxon>
        <taxon>Dinophyceae</taxon>
        <taxon>Suessiales</taxon>
        <taxon>Symbiodiniaceae</taxon>
        <taxon>Symbiodinium</taxon>
    </lineage>
</organism>
<reference evidence="1 2" key="1">
    <citation type="submission" date="2016-02" db="EMBL/GenBank/DDBJ databases">
        <title>Genome analysis of coral dinoflagellate symbionts highlights evolutionary adaptations to a symbiotic lifestyle.</title>
        <authorList>
            <person name="Aranda M."/>
            <person name="Li Y."/>
            <person name="Liew Y.J."/>
            <person name="Baumgarten S."/>
            <person name="Simakov O."/>
            <person name="Wilson M."/>
            <person name="Piel J."/>
            <person name="Ashoor H."/>
            <person name="Bougouffa S."/>
            <person name="Bajic V.B."/>
            <person name="Ryu T."/>
            <person name="Ravasi T."/>
            <person name="Bayer T."/>
            <person name="Micklem G."/>
            <person name="Kim H."/>
            <person name="Bhak J."/>
            <person name="Lajeunesse T.C."/>
            <person name="Voolstra C.R."/>
        </authorList>
    </citation>
    <scope>NUCLEOTIDE SEQUENCE [LARGE SCALE GENOMIC DNA]</scope>
    <source>
        <strain evidence="1 2">CCMP2467</strain>
    </source>
</reference>
<protein>
    <submittedName>
        <fullName evidence="1">DCC family protein, chloroplastic</fullName>
    </submittedName>
</protein>
<dbReference type="Pfam" id="PF04134">
    <property type="entry name" value="DCC1-like"/>
    <property type="match status" value="1"/>
</dbReference>
<keyword evidence="2" id="KW-1185">Reference proteome</keyword>
<dbReference type="InterPro" id="IPR052927">
    <property type="entry name" value="DCC_oxidoreductase"/>
</dbReference>
<accession>A0A1Q9F1S8</accession>